<dbReference type="InterPro" id="IPR011043">
    <property type="entry name" value="Gal_Oxase/kelch_b-propeller"/>
</dbReference>
<dbReference type="Pfam" id="PF08268">
    <property type="entry name" value="FBA_3"/>
    <property type="match status" value="1"/>
</dbReference>
<dbReference type="InterPro" id="IPR001810">
    <property type="entry name" value="F-box_dom"/>
</dbReference>
<dbReference type="InterPro" id="IPR036047">
    <property type="entry name" value="F-box-like_dom_sf"/>
</dbReference>
<dbReference type="SMART" id="SM00256">
    <property type="entry name" value="FBOX"/>
    <property type="match status" value="1"/>
</dbReference>
<evidence type="ECO:0000313" key="3">
    <source>
        <dbReference type="Proteomes" id="UP000238479"/>
    </source>
</evidence>
<protein>
    <submittedName>
        <fullName evidence="2">Putative F-box domain, galactose oxidase/kelch, beta-propeller, F-box associated interaction</fullName>
    </submittedName>
</protein>
<dbReference type="InterPro" id="IPR013187">
    <property type="entry name" value="F-box-assoc_dom_typ3"/>
</dbReference>
<evidence type="ECO:0000313" key="2">
    <source>
        <dbReference type="EMBL" id="PRQ55175.1"/>
    </source>
</evidence>
<dbReference type="AlphaFoldDB" id="A0A2P6S935"/>
<sequence>MKDSHTKNFICEDILINILARLPAKSLVRFMCVCKSWSNLIGSSSFITTHLNRNIKNHDHLFLISHHYYRGGRSLISLSSNETFEQCLELQHPSWTKERCRVYGSSNGLVCISDQKLSSTSSICIWNPSIRKSISLPKTCIPDHSRLFSRSYLSFCFHPNHNDYKVVKMLHERKKRSMEVEVYSLSTNSWKMIEITPWFNSTWNFIGHEVCNGIVYWLIFEDYYRIVSFDTRSEKFDELVVPDPIPPVKGDVIIQLYKETICLLQGHKDVDLWVLQEGSFQRLRTIFLPEANNFRLIGLFTDNGLLVKEQSRFTDLKLQLFDLESNQLKSTGILMCDRKRHTYIESLVLLDH</sequence>
<dbReference type="SUPFAM" id="SSF81383">
    <property type="entry name" value="F-box domain"/>
    <property type="match status" value="1"/>
</dbReference>
<dbReference type="SUPFAM" id="SSF50965">
    <property type="entry name" value="Galactose oxidase, central domain"/>
    <property type="match status" value="1"/>
</dbReference>
<dbReference type="Pfam" id="PF00646">
    <property type="entry name" value="F-box"/>
    <property type="match status" value="1"/>
</dbReference>
<gene>
    <name evidence="2" type="ORF">RchiOBHm_Chr1g0321721</name>
</gene>
<dbReference type="CDD" id="cd22157">
    <property type="entry name" value="F-box_AtFBW1-like"/>
    <property type="match status" value="1"/>
</dbReference>
<reference evidence="2 3" key="1">
    <citation type="journal article" date="2018" name="Nat. Genet.">
        <title>The Rosa genome provides new insights in the design of modern roses.</title>
        <authorList>
            <person name="Bendahmane M."/>
        </authorList>
    </citation>
    <scope>NUCLEOTIDE SEQUENCE [LARGE SCALE GENOMIC DNA]</scope>
    <source>
        <strain evidence="3">cv. Old Blush</strain>
    </source>
</reference>
<dbReference type="InterPro" id="IPR050796">
    <property type="entry name" value="SCF_F-box_component"/>
</dbReference>
<dbReference type="PANTHER" id="PTHR31672">
    <property type="entry name" value="BNACNNG10540D PROTEIN"/>
    <property type="match status" value="1"/>
</dbReference>
<dbReference type="NCBIfam" id="TIGR01640">
    <property type="entry name" value="F_box_assoc_1"/>
    <property type="match status" value="1"/>
</dbReference>
<comment type="caution">
    <text evidence="2">The sequence shown here is derived from an EMBL/GenBank/DDBJ whole genome shotgun (WGS) entry which is preliminary data.</text>
</comment>
<dbReference type="Gene3D" id="1.20.1280.50">
    <property type="match status" value="1"/>
</dbReference>
<dbReference type="STRING" id="74649.A0A2P6S935"/>
<name>A0A2P6S935_ROSCH</name>
<dbReference type="PANTHER" id="PTHR31672:SF10">
    <property type="entry name" value="F-BOX DOMAIN-CONTAINING PROTEIN"/>
    <property type="match status" value="1"/>
</dbReference>
<evidence type="ECO:0000259" key="1">
    <source>
        <dbReference type="SMART" id="SM00256"/>
    </source>
</evidence>
<keyword evidence="3" id="KW-1185">Reference proteome</keyword>
<proteinExistence type="predicted"/>
<organism evidence="2 3">
    <name type="scientific">Rosa chinensis</name>
    <name type="common">China rose</name>
    <dbReference type="NCBI Taxonomy" id="74649"/>
    <lineage>
        <taxon>Eukaryota</taxon>
        <taxon>Viridiplantae</taxon>
        <taxon>Streptophyta</taxon>
        <taxon>Embryophyta</taxon>
        <taxon>Tracheophyta</taxon>
        <taxon>Spermatophyta</taxon>
        <taxon>Magnoliopsida</taxon>
        <taxon>eudicotyledons</taxon>
        <taxon>Gunneridae</taxon>
        <taxon>Pentapetalae</taxon>
        <taxon>rosids</taxon>
        <taxon>fabids</taxon>
        <taxon>Rosales</taxon>
        <taxon>Rosaceae</taxon>
        <taxon>Rosoideae</taxon>
        <taxon>Rosoideae incertae sedis</taxon>
        <taxon>Rosa</taxon>
    </lineage>
</organism>
<accession>A0A2P6S935</accession>
<feature type="domain" description="F-box" evidence="1">
    <location>
        <begin position="10"/>
        <end position="50"/>
    </location>
</feature>
<dbReference type="EMBL" id="PDCK01000039">
    <property type="protein sequence ID" value="PRQ55175.1"/>
    <property type="molecule type" value="Genomic_DNA"/>
</dbReference>
<dbReference type="Proteomes" id="UP000238479">
    <property type="component" value="Chromosome 1"/>
</dbReference>
<dbReference type="OMA" id="NDYHAHT"/>
<dbReference type="Gramene" id="PRQ55175">
    <property type="protein sequence ID" value="PRQ55175"/>
    <property type="gene ID" value="RchiOBHm_Chr1g0321721"/>
</dbReference>
<dbReference type="InterPro" id="IPR017451">
    <property type="entry name" value="F-box-assoc_interact_dom"/>
</dbReference>